<evidence type="ECO:0000313" key="5">
    <source>
        <dbReference type="RefSeq" id="XP_022083593.1"/>
    </source>
</evidence>
<dbReference type="Gene3D" id="3.40.30.10">
    <property type="entry name" value="Glutaredoxin"/>
    <property type="match status" value="1"/>
</dbReference>
<comment type="similarity">
    <text evidence="1">Belongs to the phosducin family.</text>
</comment>
<dbReference type="Pfam" id="PF02114">
    <property type="entry name" value="Phosducin"/>
    <property type="match status" value="1"/>
</dbReference>
<dbReference type="SUPFAM" id="SSF52833">
    <property type="entry name" value="Thioredoxin-like"/>
    <property type="match status" value="1"/>
</dbReference>
<feature type="region of interest" description="Disordered" evidence="2">
    <location>
        <begin position="182"/>
        <end position="207"/>
    </location>
</feature>
<dbReference type="InterPro" id="IPR024253">
    <property type="entry name" value="Phosducin_thioredoxin-like_dom"/>
</dbReference>
<organism evidence="4 5">
    <name type="scientific">Acanthaster planci</name>
    <name type="common">Crown-of-thorns starfish</name>
    <dbReference type="NCBI Taxonomy" id="133434"/>
    <lineage>
        <taxon>Eukaryota</taxon>
        <taxon>Metazoa</taxon>
        <taxon>Echinodermata</taxon>
        <taxon>Eleutherozoa</taxon>
        <taxon>Asterozoa</taxon>
        <taxon>Asteroidea</taxon>
        <taxon>Valvatacea</taxon>
        <taxon>Valvatida</taxon>
        <taxon>Acanthasteridae</taxon>
        <taxon>Acanthaster</taxon>
    </lineage>
</organism>
<reference evidence="5" key="1">
    <citation type="submission" date="2025-08" db="UniProtKB">
        <authorList>
            <consortium name="RefSeq"/>
        </authorList>
    </citation>
    <scope>IDENTIFICATION</scope>
</reference>
<dbReference type="OrthoDB" id="10257948at2759"/>
<evidence type="ECO:0000256" key="1">
    <source>
        <dbReference type="ARBA" id="ARBA00009686"/>
    </source>
</evidence>
<evidence type="ECO:0000259" key="3">
    <source>
        <dbReference type="Pfam" id="PF02114"/>
    </source>
</evidence>
<keyword evidence="4" id="KW-1185">Reference proteome</keyword>
<dbReference type="GeneID" id="110975419"/>
<dbReference type="InterPro" id="IPR036249">
    <property type="entry name" value="Thioredoxin-like_sf"/>
</dbReference>
<evidence type="ECO:0000313" key="4">
    <source>
        <dbReference type="Proteomes" id="UP000694845"/>
    </source>
</evidence>
<dbReference type="AlphaFoldDB" id="A0A8B7XRW7"/>
<name>A0A8B7XRW7_ACAPL</name>
<proteinExistence type="inferred from homology"/>
<gene>
    <name evidence="5" type="primary">LOC110975419</name>
</gene>
<dbReference type="CDD" id="cd02989">
    <property type="entry name" value="Phd_like_TxnDC9"/>
    <property type="match status" value="1"/>
</dbReference>
<protein>
    <submittedName>
        <fullName evidence="5">Thioredoxin domain-containing protein plp1-like</fullName>
    </submittedName>
</protein>
<dbReference type="PANTHER" id="PTHR21148">
    <property type="entry name" value="THIOREDOXIN DOMAIN-CONTAINING PROTEIN 9"/>
    <property type="match status" value="1"/>
</dbReference>
<dbReference type="Proteomes" id="UP000694845">
    <property type="component" value="Unplaced"/>
</dbReference>
<accession>A0A8B7XRW7</accession>
<feature type="domain" description="Phosducin" evidence="3">
    <location>
        <begin position="20"/>
        <end position="176"/>
    </location>
</feature>
<dbReference type="RefSeq" id="XP_022083593.1">
    <property type="nucleotide sequence ID" value="XM_022227901.1"/>
</dbReference>
<dbReference type="KEGG" id="aplc:110975419"/>
<sequence length="207" mass="23853">MADVETVSKQQAEDLLDDEALAEEKLFEELENEEVPAHIREARMLELKDQLQQLNDHKLKGYGTYSEITKEKDLLDLTVREKNVIVHFFKSDFKLCTLVDSHLEVLAQKYFGTKFAKVSVDVAKFCVGKFGIKVLPAILVFIDAMYKDRIIGFDELGNDENFTTEMLERRLAKSGVIQLPDVQPQENKTILGYDRRKPDEESDDDDY</sequence>
<dbReference type="OMA" id="HFFHPEF"/>
<evidence type="ECO:0000256" key="2">
    <source>
        <dbReference type="SAM" id="MobiDB-lite"/>
    </source>
</evidence>